<dbReference type="SUPFAM" id="SSF55961">
    <property type="entry name" value="Bet v1-like"/>
    <property type="match status" value="1"/>
</dbReference>
<dbReference type="InterPro" id="IPR017941">
    <property type="entry name" value="Rieske_2Fe-2S"/>
</dbReference>
<comment type="cofactor">
    <cofactor evidence="1">
        <name>Fe cation</name>
        <dbReference type="ChEBI" id="CHEBI:24875"/>
    </cofactor>
</comment>
<evidence type="ECO:0000256" key="6">
    <source>
        <dbReference type="ARBA" id="ARBA00023014"/>
    </source>
</evidence>
<feature type="domain" description="Rieske" evidence="7">
    <location>
        <begin position="37"/>
        <end position="147"/>
    </location>
</feature>
<evidence type="ECO:0000256" key="3">
    <source>
        <dbReference type="ARBA" id="ARBA00022723"/>
    </source>
</evidence>
<organism evidence="8 9">
    <name type="scientific">Novosphingobium aquae</name>
    <dbReference type="NCBI Taxonomy" id="3133435"/>
    <lineage>
        <taxon>Bacteria</taxon>
        <taxon>Pseudomonadati</taxon>
        <taxon>Pseudomonadota</taxon>
        <taxon>Alphaproteobacteria</taxon>
        <taxon>Sphingomonadales</taxon>
        <taxon>Sphingomonadaceae</taxon>
        <taxon>Novosphingobium</taxon>
    </lineage>
</organism>
<protein>
    <submittedName>
        <fullName evidence="8">Aromatic ring-hydroxylating dioxygenase subunit alpha</fullName>
    </submittedName>
</protein>
<dbReference type="PANTHER" id="PTHR43756">
    <property type="entry name" value="CHOLINE MONOOXYGENASE, CHLOROPLASTIC"/>
    <property type="match status" value="1"/>
</dbReference>
<evidence type="ECO:0000313" key="8">
    <source>
        <dbReference type="EMBL" id="MEJ6011746.1"/>
    </source>
</evidence>
<gene>
    <name evidence="8" type="ORF">WG900_17680</name>
</gene>
<dbReference type="GO" id="GO:0051213">
    <property type="term" value="F:dioxygenase activity"/>
    <property type="evidence" value="ECO:0007669"/>
    <property type="project" value="UniProtKB-KW"/>
</dbReference>
<dbReference type="Pfam" id="PF00355">
    <property type="entry name" value="Rieske"/>
    <property type="match status" value="1"/>
</dbReference>
<keyword evidence="4" id="KW-0560">Oxidoreductase</keyword>
<dbReference type="SUPFAM" id="SSF50022">
    <property type="entry name" value="ISP domain"/>
    <property type="match status" value="1"/>
</dbReference>
<dbReference type="PROSITE" id="PS51296">
    <property type="entry name" value="RIESKE"/>
    <property type="match status" value="1"/>
</dbReference>
<keyword evidence="6" id="KW-0411">Iron-sulfur</keyword>
<dbReference type="EMBL" id="JBBHJY010000010">
    <property type="protein sequence ID" value="MEJ6011746.1"/>
    <property type="molecule type" value="Genomic_DNA"/>
</dbReference>
<dbReference type="RefSeq" id="WP_339969265.1">
    <property type="nucleotide sequence ID" value="NZ_JBBHJY010000010.1"/>
</dbReference>
<evidence type="ECO:0000256" key="2">
    <source>
        <dbReference type="ARBA" id="ARBA00022714"/>
    </source>
</evidence>
<keyword evidence="2" id="KW-0001">2Fe-2S</keyword>
<accession>A0ABU8SCQ0</accession>
<evidence type="ECO:0000259" key="7">
    <source>
        <dbReference type="PROSITE" id="PS51296"/>
    </source>
</evidence>
<keyword evidence="3" id="KW-0479">Metal-binding</keyword>
<proteinExistence type="predicted"/>
<dbReference type="InterPro" id="IPR036922">
    <property type="entry name" value="Rieske_2Fe-2S_sf"/>
</dbReference>
<evidence type="ECO:0000313" key="9">
    <source>
        <dbReference type="Proteomes" id="UP001379235"/>
    </source>
</evidence>
<dbReference type="InterPro" id="IPR001663">
    <property type="entry name" value="Rng_hydr_dOase-A"/>
</dbReference>
<name>A0ABU8SCQ0_9SPHN</name>
<reference evidence="8 9" key="1">
    <citation type="submission" date="2024-03" db="EMBL/GenBank/DDBJ databases">
        <authorList>
            <person name="Jo J.-H."/>
        </authorList>
    </citation>
    <scope>NUCLEOTIDE SEQUENCE [LARGE SCALE GENOMIC DNA]</scope>
    <source>
        <strain evidence="8 9">AS3R-12</strain>
    </source>
</reference>
<evidence type="ECO:0000256" key="1">
    <source>
        <dbReference type="ARBA" id="ARBA00001962"/>
    </source>
</evidence>
<dbReference type="PANTHER" id="PTHR43756:SF5">
    <property type="entry name" value="CHOLINE MONOOXYGENASE, CHLOROPLASTIC"/>
    <property type="match status" value="1"/>
</dbReference>
<keyword evidence="5" id="KW-0408">Iron</keyword>
<dbReference type="Gene3D" id="2.102.10.10">
    <property type="entry name" value="Rieske [2Fe-2S] iron-sulphur domain"/>
    <property type="match status" value="1"/>
</dbReference>
<dbReference type="Pfam" id="PF00848">
    <property type="entry name" value="Ring_hydroxyl_A"/>
    <property type="match status" value="1"/>
</dbReference>
<dbReference type="PRINTS" id="PR00090">
    <property type="entry name" value="RNGDIOXGNASE"/>
</dbReference>
<dbReference type="Proteomes" id="UP001379235">
    <property type="component" value="Unassembled WGS sequence"/>
</dbReference>
<dbReference type="CDD" id="cd03469">
    <property type="entry name" value="Rieske_RO_Alpha_N"/>
    <property type="match status" value="1"/>
</dbReference>
<comment type="caution">
    <text evidence="8">The sequence shown here is derived from an EMBL/GenBank/DDBJ whole genome shotgun (WGS) entry which is preliminary data.</text>
</comment>
<sequence length="457" mass="52016">MVDSAHLITQRDRIPSARYYDEAFFACEKDQLWQHVWQLAARLDSIPNIGDWIEYRIFEKSVLVVNTKSGVKAFHNACRHRGARLGKDHGNCAKTGFICPFHGWRWDMEGENTFVYGRHMFAEDALDPQDLRLPEVRSEIWGGCLFINFDDAAPGYRETMGPILDRFDAHNASDLKTEWWFATELPANWKVAMEAFMEGFHTMKTHPQLQRAAPVIYNSMYGNDTGGLGLPIDPSMSVRENVASQIRHMELLSEGMAGMIHAKEVEIARSLADVDLPDDLQTGVMTWYGMFNAEVTRRLREAGEDVPDLNAVKVSHYVHPIEFLFPNFFLLPMASSMSSYRIRPLTAETCVFEIWSLTHFPKDSDHVSPRQPTVLPWDSKEFPPIPQQDYANIPEQQIGLHAGGFDFMRLGENIEGLIANYQKIIDGYLTGVPPEKRTAAIHQLCNNFDGPVLDFGF</sequence>
<keyword evidence="9" id="KW-1185">Reference proteome</keyword>
<evidence type="ECO:0000256" key="4">
    <source>
        <dbReference type="ARBA" id="ARBA00023002"/>
    </source>
</evidence>
<dbReference type="InterPro" id="IPR015879">
    <property type="entry name" value="Ring_hydroxy_dOase_asu_C_dom"/>
</dbReference>
<evidence type="ECO:0000256" key="5">
    <source>
        <dbReference type="ARBA" id="ARBA00023004"/>
    </source>
</evidence>
<dbReference type="Gene3D" id="3.90.380.10">
    <property type="entry name" value="Naphthalene 1,2-dioxygenase Alpha Subunit, Chain A, domain 1"/>
    <property type="match status" value="1"/>
</dbReference>
<keyword evidence="8" id="KW-0223">Dioxygenase</keyword>